<reference evidence="1" key="1">
    <citation type="submission" date="2023-04" db="EMBL/GenBank/DDBJ databases">
        <title>Draft Genome sequencing of Naganishia species isolated from polar environments using Oxford Nanopore Technology.</title>
        <authorList>
            <person name="Leo P."/>
            <person name="Venkateswaran K."/>
        </authorList>
    </citation>
    <scope>NUCLEOTIDE SEQUENCE</scope>
    <source>
        <strain evidence="1">MNA-CCFEE 5425</strain>
    </source>
</reference>
<organism evidence="1 2">
    <name type="scientific">Naganishia vaughanmartiniae</name>
    <dbReference type="NCBI Taxonomy" id="1424756"/>
    <lineage>
        <taxon>Eukaryota</taxon>
        <taxon>Fungi</taxon>
        <taxon>Dikarya</taxon>
        <taxon>Basidiomycota</taxon>
        <taxon>Agaricomycotina</taxon>
        <taxon>Tremellomycetes</taxon>
        <taxon>Filobasidiales</taxon>
        <taxon>Filobasidiaceae</taxon>
        <taxon>Naganishia</taxon>
    </lineage>
</organism>
<accession>A0ACC2X1Y3</accession>
<comment type="caution">
    <text evidence="1">The sequence shown here is derived from an EMBL/GenBank/DDBJ whole genome shotgun (WGS) entry which is preliminary data.</text>
</comment>
<gene>
    <name evidence="1" type="ORF">QFC22_004274</name>
</gene>
<dbReference type="Proteomes" id="UP001243375">
    <property type="component" value="Unassembled WGS sequence"/>
</dbReference>
<sequence>MQTRDFAQPSADTHPTSIHDEANLLAERLKNMEIEIFHLKQERDEARNSARFFSQEGSRLRDYREGTQGTSSTFTNEQNRSKIKPSDLLKFFGKDTEDVDEWIEKVSAIFTYSRARDIDLLRILPLLLHGNASEWFTTLGEEGRARLISWDAWKAALRNGFYLPDHEMTKQMLCRNRTLKRTETFGDYFHIGVRNIEDFRRVLIDLEPGIRDSRSYTPQVARSAVTHRGAVNNINAPSLQSKNTKGFTRDKDSRALPKTPCRCGDMHWYADCPLKKKIASVNYAVKKEPSSYPNNVPLGKTVKWKSWDKKNDDDNHKDVNAIQTRSKRILPAKPNAATPVFVPSVELPFTPPRDDGTDKSEI</sequence>
<evidence type="ECO:0000313" key="1">
    <source>
        <dbReference type="EMBL" id="KAJ9117424.1"/>
    </source>
</evidence>
<proteinExistence type="predicted"/>
<keyword evidence="2" id="KW-1185">Reference proteome</keyword>
<protein>
    <submittedName>
        <fullName evidence="1">Uncharacterized protein</fullName>
    </submittedName>
</protein>
<dbReference type="EMBL" id="JASBWU010000012">
    <property type="protein sequence ID" value="KAJ9117424.1"/>
    <property type="molecule type" value="Genomic_DNA"/>
</dbReference>
<evidence type="ECO:0000313" key="2">
    <source>
        <dbReference type="Proteomes" id="UP001243375"/>
    </source>
</evidence>
<name>A0ACC2X1Y3_9TREE</name>